<keyword evidence="3" id="KW-1185">Reference proteome</keyword>
<dbReference type="AlphaFoldDB" id="A0A8J3GTM0"/>
<name>A0A8J3GTM0_9RHOB</name>
<reference evidence="2" key="1">
    <citation type="journal article" date="2014" name="Int. J. Syst. Evol. Microbiol.">
        <title>Complete genome sequence of Corynebacterium casei LMG S-19264T (=DSM 44701T), isolated from a smear-ripened cheese.</title>
        <authorList>
            <consortium name="US DOE Joint Genome Institute (JGI-PGF)"/>
            <person name="Walter F."/>
            <person name="Albersmeier A."/>
            <person name="Kalinowski J."/>
            <person name="Ruckert C."/>
        </authorList>
    </citation>
    <scope>NUCLEOTIDE SEQUENCE</scope>
    <source>
        <strain evidence="2">KCTC 42650</strain>
    </source>
</reference>
<evidence type="ECO:0000256" key="1">
    <source>
        <dbReference type="SAM" id="SignalP"/>
    </source>
</evidence>
<evidence type="ECO:0000313" key="2">
    <source>
        <dbReference type="EMBL" id="GHF34875.1"/>
    </source>
</evidence>
<gene>
    <name evidence="2" type="ORF">GCM10017056_02940</name>
</gene>
<evidence type="ECO:0000313" key="3">
    <source>
        <dbReference type="Proteomes" id="UP000626220"/>
    </source>
</evidence>
<keyword evidence="1" id="KW-0732">Signal</keyword>
<feature type="chain" id="PRO_5035278342" evidence="1">
    <location>
        <begin position="21"/>
        <end position="223"/>
    </location>
</feature>
<protein>
    <submittedName>
        <fullName evidence="2">Uncharacterized protein</fullName>
    </submittedName>
</protein>
<comment type="caution">
    <text evidence="2">The sequence shown here is derived from an EMBL/GenBank/DDBJ whole genome shotgun (WGS) entry which is preliminary data.</text>
</comment>
<accession>A0A8J3GTM0</accession>
<feature type="signal peptide" evidence="1">
    <location>
        <begin position="1"/>
        <end position="20"/>
    </location>
</feature>
<dbReference type="Proteomes" id="UP000626220">
    <property type="component" value="Unassembled WGS sequence"/>
</dbReference>
<dbReference type="RefSeq" id="WP_189678256.1">
    <property type="nucleotide sequence ID" value="NZ_BNCJ01000001.1"/>
</dbReference>
<sequence length="223" mass="23038">MARLHLVLIGLSALSSTALLSSGAPSHDGAQLLAGGGSDRLIGQSTNGRGGDSVGGGADSGVGGYDAAGLPVSETEALSIPVPVQVAGVLNRSAQVCGKLPDEYAIDCLIVHLRQAISVTPQGGKYSDVHKVLSDTVRKLDKIVAANLDDSMDRIRLKAGGATTERMRAIRPETVRRANAEAAKIVAEAETILLRSASQHAGARLDYVRIAEAVGSNKLLLRS</sequence>
<organism evidence="2 3">
    <name type="scientific">Seohaeicola zhoushanensis</name>
    <dbReference type="NCBI Taxonomy" id="1569283"/>
    <lineage>
        <taxon>Bacteria</taxon>
        <taxon>Pseudomonadati</taxon>
        <taxon>Pseudomonadota</taxon>
        <taxon>Alphaproteobacteria</taxon>
        <taxon>Rhodobacterales</taxon>
        <taxon>Roseobacteraceae</taxon>
        <taxon>Seohaeicola</taxon>
    </lineage>
</organism>
<dbReference type="EMBL" id="BNCJ01000001">
    <property type="protein sequence ID" value="GHF34875.1"/>
    <property type="molecule type" value="Genomic_DNA"/>
</dbReference>
<reference evidence="2" key="2">
    <citation type="submission" date="2020-09" db="EMBL/GenBank/DDBJ databases">
        <authorList>
            <person name="Sun Q."/>
            <person name="Kim S."/>
        </authorList>
    </citation>
    <scope>NUCLEOTIDE SEQUENCE</scope>
    <source>
        <strain evidence="2">KCTC 42650</strain>
    </source>
</reference>
<proteinExistence type="predicted"/>